<protein>
    <submittedName>
        <fullName evidence="2">Uncharacterized protein</fullName>
    </submittedName>
</protein>
<feature type="compositionally biased region" description="Basic and acidic residues" evidence="1">
    <location>
        <begin position="124"/>
        <end position="142"/>
    </location>
</feature>
<comment type="caution">
    <text evidence="2">The sequence shown here is derived from an EMBL/GenBank/DDBJ whole genome shotgun (WGS) entry which is preliminary data.</text>
</comment>
<feature type="region of interest" description="Disordered" evidence="1">
    <location>
        <begin position="1"/>
        <end position="84"/>
    </location>
</feature>
<feature type="compositionally biased region" description="Basic and acidic residues" evidence="1">
    <location>
        <begin position="20"/>
        <end position="30"/>
    </location>
</feature>
<sequence>MASAGGKAQGGVGEEIQTDPGEHGPQEHSAGRGVLHQTQGSEKHSALGRGQETAGIHQKRTVLTEGGRGCPRHPSVHLQHNEDGGGRCCSAHRCHAHGYSSCRGKLCGIQQAGSHLRGPASGQEARDEHGGVRCLREARGNR</sequence>
<dbReference type="AlphaFoldDB" id="A0A645GX45"/>
<proteinExistence type="predicted"/>
<reference evidence="2" key="1">
    <citation type="submission" date="2019-08" db="EMBL/GenBank/DDBJ databases">
        <authorList>
            <person name="Kucharzyk K."/>
            <person name="Murdoch R.W."/>
            <person name="Higgins S."/>
            <person name="Loffler F."/>
        </authorList>
    </citation>
    <scope>NUCLEOTIDE SEQUENCE</scope>
</reference>
<dbReference type="EMBL" id="VSSQ01081783">
    <property type="protein sequence ID" value="MPN30612.1"/>
    <property type="molecule type" value="Genomic_DNA"/>
</dbReference>
<organism evidence="2">
    <name type="scientific">bioreactor metagenome</name>
    <dbReference type="NCBI Taxonomy" id="1076179"/>
    <lineage>
        <taxon>unclassified sequences</taxon>
        <taxon>metagenomes</taxon>
        <taxon>ecological metagenomes</taxon>
    </lineage>
</organism>
<evidence type="ECO:0000313" key="2">
    <source>
        <dbReference type="EMBL" id="MPN30612.1"/>
    </source>
</evidence>
<feature type="region of interest" description="Disordered" evidence="1">
    <location>
        <begin position="117"/>
        <end position="142"/>
    </location>
</feature>
<gene>
    <name evidence="2" type="ORF">SDC9_178083</name>
</gene>
<name>A0A645GX45_9ZZZZ</name>
<accession>A0A645GX45</accession>
<evidence type="ECO:0000256" key="1">
    <source>
        <dbReference type="SAM" id="MobiDB-lite"/>
    </source>
</evidence>